<keyword evidence="2 7" id="KW-0540">Nuclease</keyword>
<keyword evidence="5 7" id="KW-0378">Hydrolase</keyword>
<feature type="binding site" evidence="7">
    <location>
        <position position="127"/>
    </location>
    <ligand>
        <name>Zn(2+)</name>
        <dbReference type="ChEBI" id="CHEBI:29105"/>
        <note>catalytic</note>
    </ligand>
</feature>
<feature type="binding site" evidence="7">
    <location>
        <position position="137"/>
    </location>
    <ligand>
        <name>Zn(2+)</name>
        <dbReference type="ChEBI" id="CHEBI:29105"/>
        <note>catalytic</note>
    </ligand>
</feature>
<comment type="cofactor">
    <cofactor evidence="7">
        <name>Zn(2+)</name>
        <dbReference type="ChEBI" id="CHEBI:29105"/>
    </cofactor>
    <text evidence="7">Binds 1 zinc ion.</text>
</comment>
<comment type="subcellular location">
    <subcellularLocation>
        <location evidence="7">Cytoplasm</location>
    </subcellularLocation>
</comment>
<proteinExistence type="inferred from homology"/>
<reference evidence="8 9" key="1">
    <citation type="submission" date="2015-04" db="EMBL/GenBank/DDBJ databases">
        <title>Genome sequence of aromatic hydrocarbons-degrading Sphingobium chungbukense DJ77.</title>
        <authorList>
            <person name="Kim Y.-C."/>
            <person name="Chae J.-C."/>
        </authorList>
    </citation>
    <scope>NUCLEOTIDE SEQUENCE [LARGE SCALE GENOMIC DNA]</scope>
    <source>
        <strain evidence="8 9">DJ77</strain>
    </source>
</reference>
<dbReference type="HAMAP" id="MF_00009">
    <property type="entry name" value="Endoribonucl_YbeY"/>
    <property type="match status" value="1"/>
</dbReference>
<comment type="caution">
    <text evidence="8">The sequence shown here is derived from an EMBL/GenBank/DDBJ whole genome shotgun (WGS) entry which is preliminary data.</text>
</comment>
<organism evidence="8 9">
    <name type="scientific">Sphingobium chungbukense</name>
    <dbReference type="NCBI Taxonomy" id="56193"/>
    <lineage>
        <taxon>Bacteria</taxon>
        <taxon>Pseudomonadati</taxon>
        <taxon>Pseudomonadota</taxon>
        <taxon>Alphaproteobacteria</taxon>
        <taxon>Sphingomonadales</taxon>
        <taxon>Sphingomonadaceae</taxon>
        <taxon>Sphingobium</taxon>
    </lineage>
</organism>
<dbReference type="EMBL" id="LBIC01000003">
    <property type="protein sequence ID" value="KKW92849.1"/>
    <property type="molecule type" value="Genomic_DNA"/>
</dbReference>
<dbReference type="PATRIC" id="fig|56193.3.peg.1663"/>
<feature type="binding site" evidence="7">
    <location>
        <position position="131"/>
    </location>
    <ligand>
        <name>Zn(2+)</name>
        <dbReference type="ChEBI" id="CHEBI:29105"/>
        <note>catalytic</note>
    </ligand>
</feature>
<keyword evidence="7" id="KW-0963">Cytoplasm</keyword>
<dbReference type="NCBIfam" id="TIGR00043">
    <property type="entry name" value="rRNA maturation RNase YbeY"/>
    <property type="match status" value="1"/>
</dbReference>
<evidence type="ECO:0000313" key="9">
    <source>
        <dbReference type="Proteomes" id="UP000033874"/>
    </source>
</evidence>
<keyword evidence="3 7" id="KW-0479">Metal-binding</keyword>
<dbReference type="Pfam" id="PF02130">
    <property type="entry name" value="YbeY"/>
    <property type="match status" value="1"/>
</dbReference>
<gene>
    <name evidence="7" type="primary">ybeY</name>
    <name evidence="8" type="ORF">YP76_08070</name>
</gene>
<evidence type="ECO:0000256" key="5">
    <source>
        <dbReference type="ARBA" id="ARBA00022801"/>
    </source>
</evidence>
<evidence type="ECO:0000256" key="6">
    <source>
        <dbReference type="ARBA" id="ARBA00022833"/>
    </source>
</evidence>
<dbReference type="STRING" id="56193.YP76_08070"/>
<dbReference type="InterPro" id="IPR002036">
    <property type="entry name" value="YbeY"/>
</dbReference>
<dbReference type="Proteomes" id="UP000033874">
    <property type="component" value="Unassembled WGS sequence"/>
</dbReference>
<comment type="similarity">
    <text evidence="1 7">Belongs to the endoribonuclease YbeY family.</text>
</comment>
<dbReference type="GO" id="GO:0008270">
    <property type="term" value="F:zinc ion binding"/>
    <property type="evidence" value="ECO:0007669"/>
    <property type="project" value="UniProtKB-UniRule"/>
</dbReference>
<evidence type="ECO:0000256" key="7">
    <source>
        <dbReference type="HAMAP-Rule" id="MF_00009"/>
    </source>
</evidence>
<dbReference type="GO" id="GO:0004222">
    <property type="term" value="F:metalloendopeptidase activity"/>
    <property type="evidence" value="ECO:0007669"/>
    <property type="project" value="InterPro"/>
</dbReference>
<keyword evidence="4 7" id="KW-0255">Endonuclease</keyword>
<dbReference type="Gene3D" id="3.40.390.30">
    <property type="entry name" value="Metalloproteases ('zincins'), catalytic domain"/>
    <property type="match status" value="1"/>
</dbReference>
<sequence length="166" mass="18195">MIEVAVLHEQGWPDTDWELLAQRAVVSAISHSPYANFTTDEALYEVAVKLTTDEEVHQLNRAYRDKDKPTNVLSFPMVQSDLLEATANTDDGEVILGDIVLAEGVCAAEAAEKGISIADHATHLIIHGTFHLLGYDHMEDAEAEAMEALETQSLFSLGISDPYGDR</sequence>
<dbReference type="AlphaFoldDB" id="A0A0M3AWA3"/>
<protein>
    <recommendedName>
        <fullName evidence="7">Endoribonuclease YbeY</fullName>
        <ecNumber evidence="7">3.1.-.-</ecNumber>
    </recommendedName>
</protein>
<dbReference type="GO" id="GO:0004521">
    <property type="term" value="F:RNA endonuclease activity"/>
    <property type="evidence" value="ECO:0007669"/>
    <property type="project" value="UniProtKB-UniRule"/>
</dbReference>
<dbReference type="RefSeq" id="WP_046763060.1">
    <property type="nucleotide sequence ID" value="NZ_LBIC01000003.1"/>
</dbReference>
<keyword evidence="6 7" id="KW-0862">Zinc</keyword>
<keyword evidence="7" id="KW-0698">rRNA processing</keyword>
<keyword evidence="7" id="KW-0690">Ribosome biogenesis</keyword>
<evidence type="ECO:0000256" key="2">
    <source>
        <dbReference type="ARBA" id="ARBA00022722"/>
    </source>
</evidence>
<evidence type="ECO:0000256" key="3">
    <source>
        <dbReference type="ARBA" id="ARBA00022723"/>
    </source>
</evidence>
<accession>A0A0M3AWA3</accession>
<name>A0A0M3AWA3_9SPHN</name>
<dbReference type="EC" id="3.1.-.-" evidence="7"/>
<dbReference type="SUPFAM" id="SSF55486">
    <property type="entry name" value="Metalloproteases ('zincins'), catalytic domain"/>
    <property type="match status" value="1"/>
</dbReference>
<comment type="function">
    <text evidence="7">Single strand-specific metallo-endoribonuclease involved in late-stage 70S ribosome quality control and in maturation of the 3' terminus of the 16S rRNA.</text>
</comment>
<dbReference type="GO" id="GO:0005737">
    <property type="term" value="C:cytoplasm"/>
    <property type="evidence" value="ECO:0007669"/>
    <property type="project" value="UniProtKB-SubCell"/>
</dbReference>
<dbReference type="InterPro" id="IPR023091">
    <property type="entry name" value="MetalPrtase_cat_dom_sf_prd"/>
</dbReference>
<keyword evidence="9" id="KW-1185">Reference proteome</keyword>
<dbReference type="PANTHER" id="PTHR46986">
    <property type="entry name" value="ENDORIBONUCLEASE YBEY, CHLOROPLASTIC"/>
    <property type="match status" value="1"/>
</dbReference>
<evidence type="ECO:0000256" key="4">
    <source>
        <dbReference type="ARBA" id="ARBA00022759"/>
    </source>
</evidence>
<evidence type="ECO:0000256" key="1">
    <source>
        <dbReference type="ARBA" id="ARBA00010875"/>
    </source>
</evidence>
<dbReference type="GO" id="GO:0006364">
    <property type="term" value="P:rRNA processing"/>
    <property type="evidence" value="ECO:0007669"/>
    <property type="project" value="UniProtKB-UniRule"/>
</dbReference>
<evidence type="ECO:0000313" key="8">
    <source>
        <dbReference type="EMBL" id="KKW92849.1"/>
    </source>
</evidence>
<dbReference type="PANTHER" id="PTHR46986:SF1">
    <property type="entry name" value="ENDORIBONUCLEASE YBEY, CHLOROPLASTIC"/>
    <property type="match status" value="1"/>
</dbReference>